<dbReference type="InterPro" id="IPR020046">
    <property type="entry name" value="5-3_exonucl_a-hlix_arch_N"/>
</dbReference>
<proteinExistence type="predicted"/>
<evidence type="ECO:0000313" key="8">
    <source>
        <dbReference type="EMBL" id="HIT76507.1"/>
    </source>
</evidence>
<dbReference type="GO" id="GO:0017108">
    <property type="term" value="F:5'-flap endonuclease activity"/>
    <property type="evidence" value="ECO:0007669"/>
    <property type="project" value="InterPro"/>
</dbReference>
<evidence type="ECO:0000259" key="7">
    <source>
        <dbReference type="SMART" id="SM00475"/>
    </source>
</evidence>
<keyword evidence="1" id="KW-0540">Nuclease</keyword>
<sequence>MVLVDGFNLLWRAAYGFPARITAPDGRDVTAMFGFLALLRKAHRELGQPTECMVVFDGEDGWQGRQVSHPGYKEHRRELDFSPIAWLPAIQQALSDNGLVWHESRGWEADDVIATLAAGAGEREVVVMSTDRDYHQLLGPTVVQLNTTRAVDRRVITELEVRDRHGVAPDQWCDYIALVGDRSDAIPGISGIGPIRARRLLAGGRHLDDLPDSGLLVGAHGRRLAAEFGPALNWRALVTLRTDLELDISPTGVATEELPLAATILHDQGIW</sequence>
<organism evidence="8 9">
    <name type="scientific">Candidatus Avipropionibacterium avicola</name>
    <dbReference type="NCBI Taxonomy" id="2840701"/>
    <lineage>
        <taxon>Bacteria</taxon>
        <taxon>Bacillati</taxon>
        <taxon>Actinomycetota</taxon>
        <taxon>Actinomycetes</taxon>
        <taxon>Propionibacteriales</taxon>
        <taxon>Propionibacteriaceae</taxon>
        <taxon>Propionibacteriaceae incertae sedis</taxon>
        <taxon>Candidatus Avipropionibacterium</taxon>
    </lineage>
</organism>
<evidence type="ECO:0000256" key="6">
    <source>
        <dbReference type="ARBA" id="ARBA00050026"/>
    </source>
</evidence>
<comment type="function">
    <text evidence="5">5'-3' exonuclease acting preferentially on double-stranded DNA.</text>
</comment>
<dbReference type="Gene3D" id="1.10.150.20">
    <property type="entry name" value="5' to 3' exonuclease, C-terminal subdomain"/>
    <property type="match status" value="1"/>
</dbReference>
<accession>A0A9D1H0D7</accession>
<dbReference type="Pfam" id="PF01367">
    <property type="entry name" value="5_3_exonuc"/>
    <property type="match status" value="1"/>
</dbReference>
<dbReference type="Pfam" id="PF02739">
    <property type="entry name" value="5_3_exonuc_N"/>
    <property type="match status" value="1"/>
</dbReference>
<dbReference type="SMART" id="SM00475">
    <property type="entry name" value="53EXOc"/>
    <property type="match status" value="1"/>
</dbReference>
<evidence type="ECO:0000256" key="2">
    <source>
        <dbReference type="ARBA" id="ARBA00022801"/>
    </source>
</evidence>
<dbReference type="InterPro" id="IPR008918">
    <property type="entry name" value="HhH2"/>
</dbReference>
<dbReference type="InterPro" id="IPR020045">
    <property type="entry name" value="DNA_polI_H3TH"/>
</dbReference>
<dbReference type="CDD" id="cd09859">
    <property type="entry name" value="PIN_53EXO"/>
    <property type="match status" value="1"/>
</dbReference>
<keyword evidence="3" id="KW-0269">Exonuclease</keyword>
<keyword evidence="8" id="KW-0255">Endonuclease</keyword>
<dbReference type="SMART" id="SM00279">
    <property type="entry name" value="HhH2"/>
    <property type="match status" value="1"/>
</dbReference>
<evidence type="ECO:0000256" key="4">
    <source>
        <dbReference type="ARBA" id="ARBA00023125"/>
    </source>
</evidence>
<dbReference type="GO" id="GO:0003677">
    <property type="term" value="F:DNA binding"/>
    <property type="evidence" value="ECO:0007669"/>
    <property type="project" value="UniProtKB-KW"/>
</dbReference>
<keyword evidence="4" id="KW-0238">DNA-binding</keyword>
<evidence type="ECO:0000256" key="1">
    <source>
        <dbReference type="ARBA" id="ARBA00022722"/>
    </source>
</evidence>
<dbReference type="Gene3D" id="3.40.50.1010">
    <property type="entry name" value="5'-nuclease"/>
    <property type="match status" value="1"/>
</dbReference>
<dbReference type="InterPro" id="IPR002421">
    <property type="entry name" value="5-3_exonuclease"/>
</dbReference>
<dbReference type="SUPFAM" id="SSF88723">
    <property type="entry name" value="PIN domain-like"/>
    <property type="match status" value="1"/>
</dbReference>
<dbReference type="InterPro" id="IPR038969">
    <property type="entry name" value="FEN"/>
</dbReference>
<dbReference type="CDD" id="cd09898">
    <property type="entry name" value="H3TH_53EXO"/>
    <property type="match status" value="1"/>
</dbReference>
<dbReference type="PANTHER" id="PTHR42646:SF2">
    <property type="entry name" value="5'-3' EXONUCLEASE FAMILY PROTEIN"/>
    <property type="match status" value="1"/>
</dbReference>
<dbReference type="InterPro" id="IPR036279">
    <property type="entry name" value="5-3_exonuclease_C_sf"/>
</dbReference>
<dbReference type="InterPro" id="IPR029060">
    <property type="entry name" value="PIN-like_dom_sf"/>
</dbReference>
<keyword evidence="2" id="KW-0378">Hydrolase</keyword>
<dbReference type="PANTHER" id="PTHR42646">
    <property type="entry name" value="FLAP ENDONUCLEASE XNI"/>
    <property type="match status" value="1"/>
</dbReference>
<protein>
    <recommendedName>
        <fullName evidence="6">5'-3' exonuclease</fullName>
    </recommendedName>
</protein>
<reference evidence="8" key="2">
    <citation type="journal article" date="2021" name="PeerJ">
        <title>Extensive microbial diversity within the chicken gut microbiome revealed by metagenomics and culture.</title>
        <authorList>
            <person name="Gilroy R."/>
            <person name="Ravi A."/>
            <person name="Getino M."/>
            <person name="Pursley I."/>
            <person name="Horton D.L."/>
            <person name="Alikhan N.F."/>
            <person name="Baker D."/>
            <person name="Gharbi K."/>
            <person name="Hall N."/>
            <person name="Watson M."/>
            <person name="Adriaenssens E.M."/>
            <person name="Foster-Nyarko E."/>
            <person name="Jarju S."/>
            <person name="Secka A."/>
            <person name="Antonio M."/>
            <person name="Oren A."/>
            <person name="Chaudhuri R.R."/>
            <person name="La Ragione R."/>
            <person name="Hildebrand F."/>
            <person name="Pallen M.J."/>
        </authorList>
    </citation>
    <scope>NUCLEOTIDE SEQUENCE</scope>
    <source>
        <strain evidence="8">ChiGjej1B1-24693</strain>
    </source>
</reference>
<feature type="domain" description="5'-3' exonuclease" evidence="7">
    <location>
        <begin position="1"/>
        <end position="256"/>
    </location>
</feature>
<evidence type="ECO:0000313" key="9">
    <source>
        <dbReference type="Proteomes" id="UP000886842"/>
    </source>
</evidence>
<dbReference type="EMBL" id="DVLP01000381">
    <property type="protein sequence ID" value="HIT76507.1"/>
    <property type="molecule type" value="Genomic_DNA"/>
</dbReference>
<dbReference type="SUPFAM" id="SSF47807">
    <property type="entry name" value="5' to 3' exonuclease, C-terminal subdomain"/>
    <property type="match status" value="1"/>
</dbReference>
<comment type="caution">
    <text evidence="8">The sequence shown here is derived from an EMBL/GenBank/DDBJ whole genome shotgun (WGS) entry which is preliminary data.</text>
</comment>
<name>A0A9D1H0D7_9ACTN</name>
<dbReference type="Proteomes" id="UP000886842">
    <property type="component" value="Unassembled WGS sequence"/>
</dbReference>
<reference evidence="8" key="1">
    <citation type="submission" date="2020-10" db="EMBL/GenBank/DDBJ databases">
        <authorList>
            <person name="Gilroy R."/>
        </authorList>
    </citation>
    <scope>NUCLEOTIDE SEQUENCE</scope>
    <source>
        <strain evidence="8">ChiGjej1B1-24693</strain>
    </source>
</reference>
<dbReference type="GO" id="GO:0008409">
    <property type="term" value="F:5'-3' exonuclease activity"/>
    <property type="evidence" value="ECO:0007669"/>
    <property type="project" value="InterPro"/>
</dbReference>
<dbReference type="GO" id="GO:0033567">
    <property type="term" value="P:DNA replication, Okazaki fragment processing"/>
    <property type="evidence" value="ECO:0007669"/>
    <property type="project" value="InterPro"/>
</dbReference>
<gene>
    <name evidence="8" type="ORF">IAA98_13055</name>
</gene>
<evidence type="ECO:0000256" key="3">
    <source>
        <dbReference type="ARBA" id="ARBA00022839"/>
    </source>
</evidence>
<evidence type="ECO:0000256" key="5">
    <source>
        <dbReference type="ARBA" id="ARBA00049957"/>
    </source>
</evidence>
<dbReference type="AlphaFoldDB" id="A0A9D1H0D7"/>